<dbReference type="PROSITE" id="PS50082">
    <property type="entry name" value="WD_REPEATS_2"/>
    <property type="match status" value="1"/>
</dbReference>
<sequence>MQILNPSIVESPNKAETHSLYSLDKPSKSVVSISSHKRNKHRFALGTFENSESNSVCLLDFDEESSSFHKYILSTNVQPVEQLLDFYSNEKITQLLVSFKDKSECGSFLNILKVDNDSLNNPNDYTSGNKINKKFVNIKRLSLDPHSTCDSSRFSVVTRERLYVMNNFEEELTLDCAKDSSDKYSNSFTTGKFDPHNKDVFALSTDNVFKLLDLRQDNISRLNVKSAPWHKATILDMSFNPNMPNELVTTGEDTMLLFWDLRNTSKPFDTVKFGHGHWVKRLEYNSYNDQLLLSCGAGGSFLHVKENRLETVTPKSISCNDICWSQDDPWLYCSLLSCGLRVEMVPKSLKSMLS</sequence>
<comment type="similarity">
    <text evidence="1">Belongs to the WD repeat EIPR1 family.</text>
</comment>
<dbReference type="InterPro" id="IPR059104">
    <property type="entry name" value="Beta-prop_EIPR1-like"/>
</dbReference>
<dbReference type="PANTHER" id="PTHR14205">
    <property type="entry name" value="WD-REPEAT PROTEIN"/>
    <property type="match status" value="1"/>
</dbReference>
<proteinExistence type="inferred from homology"/>
<dbReference type="AlphaFoldDB" id="A0A976SKE7"/>
<name>A0A976SKE7_THEOR</name>
<dbReference type="PROSITE" id="PS00678">
    <property type="entry name" value="WD_REPEATS_1"/>
    <property type="match status" value="1"/>
</dbReference>
<evidence type="ECO:0000256" key="1">
    <source>
        <dbReference type="ARBA" id="ARBA00005672"/>
    </source>
</evidence>
<dbReference type="SUPFAM" id="SSF50978">
    <property type="entry name" value="WD40 repeat-like"/>
    <property type="match status" value="1"/>
</dbReference>
<dbReference type="InterPro" id="IPR001680">
    <property type="entry name" value="WD40_rpt"/>
</dbReference>
<feature type="repeat" description="WD" evidence="4">
    <location>
        <begin position="227"/>
        <end position="269"/>
    </location>
</feature>
<dbReference type="Proteomes" id="UP000244803">
    <property type="component" value="Chromosome 1"/>
</dbReference>
<evidence type="ECO:0000256" key="3">
    <source>
        <dbReference type="ARBA" id="ARBA00022737"/>
    </source>
</evidence>
<protein>
    <recommendedName>
        <fullName evidence="5">EIPR1-like beta-propeller domain-containing protein</fullName>
    </recommendedName>
</protein>
<evidence type="ECO:0000256" key="4">
    <source>
        <dbReference type="PROSITE-ProRule" id="PRU00221"/>
    </source>
</evidence>
<reference evidence="6" key="1">
    <citation type="submission" date="2022-07" db="EMBL/GenBank/DDBJ databases">
        <title>Evaluation of T. orientalis genome assembly methods using nanopore sequencing and analysis of variation between genomes.</title>
        <authorList>
            <person name="Yam J."/>
            <person name="Micallef M.L."/>
            <person name="Liu M."/>
            <person name="Djordjevic S.P."/>
            <person name="Bogema D.R."/>
            <person name="Jenkins C."/>
        </authorList>
    </citation>
    <scope>NUCLEOTIDE SEQUENCE</scope>
    <source>
        <strain evidence="6">Fish Creek</strain>
    </source>
</reference>
<gene>
    <name evidence="6" type="ORF">MACJ_003501</name>
</gene>
<dbReference type="EMBL" id="CP056065">
    <property type="protein sequence ID" value="UVC54167.1"/>
    <property type="molecule type" value="Genomic_DNA"/>
</dbReference>
<dbReference type="InterPro" id="IPR015943">
    <property type="entry name" value="WD40/YVTN_repeat-like_dom_sf"/>
</dbReference>
<dbReference type="InterPro" id="IPR040323">
    <property type="entry name" value="EIPR1"/>
</dbReference>
<organism evidence="6 7">
    <name type="scientific">Theileria orientalis</name>
    <dbReference type="NCBI Taxonomy" id="68886"/>
    <lineage>
        <taxon>Eukaryota</taxon>
        <taxon>Sar</taxon>
        <taxon>Alveolata</taxon>
        <taxon>Apicomplexa</taxon>
        <taxon>Aconoidasida</taxon>
        <taxon>Piroplasmida</taxon>
        <taxon>Theileriidae</taxon>
        <taxon>Theileria</taxon>
    </lineage>
</organism>
<feature type="domain" description="EIPR1-like beta-propeller" evidence="5">
    <location>
        <begin position="17"/>
        <end position="297"/>
    </location>
</feature>
<dbReference type="InterPro" id="IPR019775">
    <property type="entry name" value="WD40_repeat_CS"/>
</dbReference>
<dbReference type="Pfam" id="PF23609">
    <property type="entry name" value="Beta-prop_EIPR1"/>
    <property type="match status" value="1"/>
</dbReference>
<dbReference type="SMART" id="SM00320">
    <property type="entry name" value="WD40"/>
    <property type="match status" value="2"/>
</dbReference>
<dbReference type="PANTHER" id="PTHR14205:SF15">
    <property type="entry name" value="EARP AND GARP COMPLEX-INTERACTING PROTEIN 1"/>
    <property type="match status" value="1"/>
</dbReference>
<accession>A0A976SKE7</accession>
<dbReference type="Gene3D" id="2.130.10.10">
    <property type="entry name" value="YVTN repeat-like/Quinoprotein amine dehydrogenase"/>
    <property type="match status" value="1"/>
</dbReference>
<keyword evidence="2 4" id="KW-0853">WD repeat</keyword>
<evidence type="ECO:0000313" key="7">
    <source>
        <dbReference type="Proteomes" id="UP000244803"/>
    </source>
</evidence>
<evidence type="ECO:0000313" key="6">
    <source>
        <dbReference type="EMBL" id="UVC54167.1"/>
    </source>
</evidence>
<dbReference type="InterPro" id="IPR036322">
    <property type="entry name" value="WD40_repeat_dom_sf"/>
</dbReference>
<keyword evidence="3" id="KW-0677">Repeat</keyword>
<evidence type="ECO:0000259" key="5">
    <source>
        <dbReference type="Pfam" id="PF23609"/>
    </source>
</evidence>
<dbReference type="GO" id="GO:0016567">
    <property type="term" value="P:protein ubiquitination"/>
    <property type="evidence" value="ECO:0007669"/>
    <property type="project" value="TreeGrafter"/>
</dbReference>
<evidence type="ECO:0000256" key="2">
    <source>
        <dbReference type="ARBA" id="ARBA00022574"/>
    </source>
</evidence>